<dbReference type="GO" id="GO:0003735">
    <property type="term" value="F:structural constituent of ribosome"/>
    <property type="evidence" value="ECO:0007669"/>
    <property type="project" value="EnsemblFungi"/>
</dbReference>
<dbReference type="HOGENOM" id="CLU_057349_1_1_1"/>
<dbReference type="PANTHER" id="PTHR43595:SF2">
    <property type="entry name" value="SMALL RIBOSOMAL SUBUNIT PROTEIN MS42"/>
    <property type="match status" value="1"/>
</dbReference>
<dbReference type="OrthoDB" id="275227at2759"/>
<dbReference type="GO" id="GO:0046872">
    <property type="term" value="F:metal ion binding"/>
    <property type="evidence" value="ECO:0007669"/>
    <property type="project" value="InterPro"/>
</dbReference>
<dbReference type="RefSeq" id="XP_022459061.1">
    <property type="nucleotide sequence ID" value="XM_022603346.1"/>
</dbReference>
<dbReference type="STRING" id="1382522.W6MW97"/>
<dbReference type="InterPro" id="IPR036324">
    <property type="entry name" value="Mn/Fe_SOD_N_sf"/>
</dbReference>
<protein>
    <recommendedName>
        <fullName evidence="2">Manganese/iron superoxide dismutase C-terminal domain-containing protein</fullName>
    </recommendedName>
</protein>
<dbReference type="InterPro" id="IPR019832">
    <property type="entry name" value="Mn/Fe_SOD_C"/>
</dbReference>
<dbReference type="SUPFAM" id="SSF46609">
    <property type="entry name" value="Fe,Mn superoxide dismutase (SOD), N-terminal domain"/>
    <property type="match status" value="1"/>
</dbReference>
<dbReference type="GO" id="GO:0004784">
    <property type="term" value="F:superoxide dismutase activity"/>
    <property type="evidence" value="ECO:0007669"/>
    <property type="project" value="InterPro"/>
</dbReference>
<name>W6MW97_9ASCO</name>
<dbReference type="SUPFAM" id="SSF54719">
    <property type="entry name" value="Fe,Mn superoxide dismutase (SOD), C-terminal domain"/>
    <property type="match status" value="1"/>
</dbReference>
<accession>W6MW97</accession>
<dbReference type="EMBL" id="HG793127">
    <property type="protein sequence ID" value="CDK27065.1"/>
    <property type="molecule type" value="Genomic_DNA"/>
</dbReference>
<dbReference type="Proteomes" id="UP000019384">
    <property type="component" value="Unassembled WGS sequence"/>
</dbReference>
<comment type="function">
    <text evidence="1">Component of the mitochondrial ribosome (mitoribosome), a dedicated translation machinery responsible for the synthesis of mitochondrial genome-encoded proteins, including at least some of the essential transmembrane subunits of the mitochondrial respiratory chain. The mitoribosomes are attached to the mitochondrial inner membrane and translation products are cotranslationally integrated into the membrane.</text>
</comment>
<proteinExistence type="predicted"/>
<dbReference type="AlphaFoldDB" id="W6MW97"/>
<feature type="domain" description="Manganese/iron superoxide dismutase C-terminal" evidence="2">
    <location>
        <begin position="117"/>
        <end position="173"/>
    </location>
</feature>
<dbReference type="Pfam" id="PF02777">
    <property type="entry name" value="Sod_Fe_C"/>
    <property type="match status" value="2"/>
</dbReference>
<dbReference type="GeneID" id="34520449"/>
<evidence type="ECO:0000313" key="4">
    <source>
        <dbReference type="Proteomes" id="UP000019384"/>
    </source>
</evidence>
<dbReference type="GO" id="GO:0005763">
    <property type="term" value="C:mitochondrial small ribosomal subunit"/>
    <property type="evidence" value="ECO:0007669"/>
    <property type="project" value="EnsemblFungi"/>
</dbReference>
<dbReference type="Gene3D" id="3.55.40.20">
    <property type="entry name" value="Iron/manganese superoxide dismutase, C-terminal domain"/>
    <property type="match status" value="1"/>
</dbReference>
<reference evidence="3" key="1">
    <citation type="submission" date="2013-12" db="EMBL/GenBank/DDBJ databases">
        <authorList>
            <person name="Genoscope - CEA"/>
        </authorList>
    </citation>
    <scope>NUCLEOTIDE SEQUENCE</scope>
    <source>
        <strain evidence="3">CBS 1993</strain>
    </source>
</reference>
<feature type="domain" description="Manganese/iron superoxide dismutase C-terminal" evidence="2">
    <location>
        <begin position="198"/>
        <end position="249"/>
    </location>
</feature>
<dbReference type="InterPro" id="IPR036314">
    <property type="entry name" value="SOD_C_sf"/>
</dbReference>
<evidence type="ECO:0000259" key="2">
    <source>
        <dbReference type="Pfam" id="PF02777"/>
    </source>
</evidence>
<gene>
    <name evidence="3" type="ORF">KUCA_T00003042001</name>
</gene>
<evidence type="ECO:0000256" key="1">
    <source>
        <dbReference type="ARBA" id="ARBA00037226"/>
    </source>
</evidence>
<evidence type="ECO:0000313" key="3">
    <source>
        <dbReference type="EMBL" id="CDK27065.1"/>
    </source>
</evidence>
<keyword evidence="4" id="KW-1185">Reference proteome</keyword>
<dbReference type="PANTHER" id="PTHR43595">
    <property type="entry name" value="37S RIBOSOMAL PROTEIN S26, MITOCHONDRIAL"/>
    <property type="match status" value="1"/>
</dbReference>
<organism evidence="3 4">
    <name type="scientific">Kuraishia capsulata CBS 1993</name>
    <dbReference type="NCBI Taxonomy" id="1382522"/>
    <lineage>
        <taxon>Eukaryota</taxon>
        <taxon>Fungi</taxon>
        <taxon>Dikarya</taxon>
        <taxon>Ascomycota</taxon>
        <taxon>Saccharomycotina</taxon>
        <taxon>Pichiomycetes</taxon>
        <taxon>Pichiales</taxon>
        <taxon>Pichiaceae</taxon>
        <taxon>Kuraishia</taxon>
    </lineage>
</organism>
<sequence length="257" mass="29697">MFSKPVLRATTRSARHIHTVPTLPLQEEWASKGIPQLLSKDGFNTAWTQYQNYLLTRLTLKTQGTEFENRSVSDIVISSAKRSQNTSIYHFASQAFNNHFFFQQFSNKSQGSVPSYGLSSLIKDQFGSIEEFRESFLFEADSLSGQGWVWLVEESDKKLSILKSYNDGTPLYLPRNQSMDLNGAVTLEQYEALETYKKMVDTKLEDFTLPLLCVNVWDYCWLHDFGINGKAEYLEKFWESIDWNVVNSRVYNLTDVE</sequence>
<reference evidence="3" key="2">
    <citation type="submission" date="2014-02" db="EMBL/GenBank/DDBJ databases">
        <title>Complete DNA sequence of /Kuraishia capsulata/ illustrates novel genomic features among budding yeasts (/Saccharomycotina/).</title>
        <authorList>
            <person name="Morales L."/>
            <person name="Noel B."/>
            <person name="Porcel B."/>
            <person name="Marcet-Houben M."/>
            <person name="Hullo M-F."/>
            <person name="Sacerdot C."/>
            <person name="Tekaia F."/>
            <person name="Leh-Louis V."/>
            <person name="Despons L."/>
            <person name="Khanna V."/>
            <person name="Aury J-M."/>
            <person name="Barbe V."/>
            <person name="Couloux A."/>
            <person name="Labadie K."/>
            <person name="Pelletier E."/>
            <person name="Souciet J-L."/>
            <person name="Boekhout T."/>
            <person name="Gabaldon T."/>
            <person name="Wincker P."/>
            <person name="Dujon B."/>
        </authorList>
    </citation>
    <scope>NUCLEOTIDE SEQUENCE</scope>
    <source>
        <strain evidence="3">CBS 1993</strain>
    </source>
</reference>